<evidence type="ECO:0000256" key="3">
    <source>
        <dbReference type="ARBA" id="ARBA00023125"/>
    </source>
</evidence>
<feature type="compositionally biased region" description="Basic and acidic residues" evidence="5">
    <location>
        <begin position="80"/>
        <end position="90"/>
    </location>
</feature>
<gene>
    <name evidence="7" type="ORF">ACFYM3_21465</name>
</gene>
<evidence type="ECO:0000313" key="7">
    <source>
        <dbReference type="EMBL" id="MFE9227158.1"/>
    </source>
</evidence>
<organism evidence="7 8">
    <name type="scientific">Streptomyces massasporeus</name>
    <dbReference type="NCBI Taxonomy" id="67324"/>
    <lineage>
        <taxon>Bacteria</taxon>
        <taxon>Bacillati</taxon>
        <taxon>Actinomycetota</taxon>
        <taxon>Actinomycetes</taxon>
        <taxon>Kitasatosporales</taxon>
        <taxon>Streptomycetaceae</taxon>
        <taxon>Streptomyces</taxon>
    </lineage>
</organism>
<dbReference type="InterPro" id="IPR010982">
    <property type="entry name" value="Lambda_DNA-bd_dom_sf"/>
</dbReference>
<dbReference type="CDD" id="cd01392">
    <property type="entry name" value="HTH_LacI"/>
    <property type="match status" value="1"/>
</dbReference>
<dbReference type="PANTHER" id="PTHR30146">
    <property type="entry name" value="LACI-RELATED TRANSCRIPTIONAL REPRESSOR"/>
    <property type="match status" value="1"/>
</dbReference>
<feature type="domain" description="HTH lacI-type" evidence="6">
    <location>
        <begin position="99"/>
        <end position="153"/>
    </location>
</feature>
<evidence type="ECO:0000313" key="8">
    <source>
        <dbReference type="Proteomes" id="UP001601288"/>
    </source>
</evidence>
<dbReference type="EMBL" id="JBIAFP010000012">
    <property type="protein sequence ID" value="MFE9227158.1"/>
    <property type="molecule type" value="Genomic_DNA"/>
</dbReference>
<dbReference type="CDD" id="cd01574">
    <property type="entry name" value="PBP1_LacI"/>
    <property type="match status" value="1"/>
</dbReference>
<comment type="caution">
    <text evidence="7">The sequence shown here is derived from an EMBL/GenBank/DDBJ whole genome shotgun (WGS) entry which is preliminary data.</text>
</comment>
<evidence type="ECO:0000256" key="5">
    <source>
        <dbReference type="SAM" id="MobiDB-lite"/>
    </source>
</evidence>
<dbReference type="PROSITE" id="PS50932">
    <property type="entry name" value="HTH_LACI_2"/>
    <property type="match status" value="1"/>
</dbReference>
<feature type="region of interest" description="Disordered" evidence="5">
    <location>
        <begin position="1"/>
        <end position="100"/>
    </location>
</feature>
<dbReference type="PROSITE" id="PS00356">
    <property type="entry name" value="HTH_LACI_1"/>
    <property type="match status" value="1"/>
</dbReference>
<keyword evidence="2" id="KW-0805">Transcription regulation</keyword>
<dbReference type="Pfam" id="PF00356">
    <property type="entry name" value="LacI"/>
    <property type="match status" value="1"/>
</dbReference>
<keyword evidence="1" id="KW-0678">Repressor</keyword>
<reference evidence="7 8" key="1">
    <citation type="submission" date="2024-10" db="EMBL/GenBank/DDBJ databases">
        <title>The Natural Products Discovery Center: Release of the First 8490 Sequenced Strains for Exploring Actinobacteria Biosynthetic Diversity.</title>
        <authorList>
            <person name="Kalkreuter E."/>
            <person name="Kautsar S.A."/>
            <person name="Yang D."/>
            <person name="Bader C.D."/>
            <person name="Teijaro C.N."/>
            <person name="Fluegel L."/>
            <person name="Davis C.M."/>
            <person name="Simpson J.R."/>
            <person name="Lauterbach L."/>
            <person name="Steele A.D."/>
            <person name="Gui C."/>
            <person name="Meng S."/>
            <person name="Li G."/>
            <person name="Viehrig K."/>
            <person name="Ye F."/>
            <person name="Su P."/>
            <person name="Kiefer A.F."/>
            <person name="Nichols A."/>
            <person name="Cepeda A.J."/>
            <person name="Yan W."/>
            <person name="Fan B."/>
            <person name="Jiang Y."/>
            <person name="Adhikari A."/>
            <person name="Zheng C.-J."/>
            <person name="Schuster L."/>
            <person name="Cowan T.M."/>
            <person name="Smanski M.J."/>
            <person name="Chevrette M.G."/>
            <person name="De Carvalho L.P.S."/>
            <person name="Shen B."/>
        </authorList>
    </citation>
    <scope>NUCLEOTIDE SEQUENCE [LARGE SCALE GENOMIC DNA]</scope>
    <source>
        <strain evidence="7 8">NPDC007066</strain>
    </source>
</reference>
<dbReference type="GO" id="GO:0003677">
    <property type="term" value="F:DNA binding"/>
    <property type="evidence" value="ECO:0007669"/>
    <property type="project" value="UniProtKB-KW"/>
</dbReference>
<dbReference type="Gene3D" id="1.10.260.40">
    <property type="entry name" value="lambda repressor-like DNA-binding domains"/>
    <property type="match status" value="1"/>
</dbReference>
<keyword evidence="8" id="KW-1185">Reference proteome</keyword>
<evidence type="ECO:0000259" key="6">
    <source>
        <dbReference type="PROSITE" id="PS50932"/>
    </source>
</evidence>
<keyword evidence="4" id="KW-0804">Transcription</keyword>
<proteinExistence type="predicted"/>
<sequence>MPPGDGGLGGRPHVSDRDHAAGRAGRSAGQPGRTGRCGRLRRDSNSQGPGLPWSTGQYSTDGCAGRGDAAGGSTVDADTGPERSERDVKRPKPPSRKRPTILDVAAHAGVSHQTVSRFLRGNGGMKPQTVARIEQAVADLDYRPNLVARSMRTRKSNRVTVVLPAMTTFVPSQILRGASAEAQAAGYQLDIVGLEGDERVRGDRVRALLDSGQADGVLTFTPIGDLEKLGLDHTPTVVIGEYDDQMRSHGITADGEPAAMIIDHLVSLGHRRFVHVAGSTDWMSARKRREVYLRTVAERGLENYAVIDGDWSVRSGYDAAQGLSADSGVTAVLAANDDVAMGVIRGFQDRGWRVPEDVSVFGWDNQEFTAYFNPSISTVDLDREAMGRRAMQALLARIREETEPELHLDLDCRLVLRESSGPARTNHTL</sequence>
<evidence type="ECO:0000256" key="1">
    <source>
        <dbReference type="ARBA" id="ARBA00022491"/>
    </source>
</evidence>
<dbReference type="PANTHER" id="PTHR30146:SF148">
    <property type="entry name" value="HTH-TYPE TRANSCRIPTIONAL REPRESSOR PURR-RELATED"/>
    <property type="match status" value="1"/>
</dbReference>
<name>A0ABW6LGC5_9ACTN</name>
<dbReference type="SUPFAM" id="SSF47413">
    <property type="entry name" value="lambda repressor-like DNA-binding domains"/>
    <property type="match status" value="1"/>
</dbReference>
<dbReference type="Gene3D" id="3.40.50.2300">
    <property type="match status" value="2"/>
</dbReference>
<dbReference type="InterPro" id="IPR046335">
    <property type="entry name" value="LacI/GalR-like_sensor"/>
</dbReference>
<dbReference type="InterPro" id="IPR000843">
    <property type="entry name" value="HTH_LacI"/>
</dbReference>
<dbReference type="Proteomes" id="UP001601288">
    <property type="component" value="Unassembled WGS sequence"/>
</dbReference>
<dbReference type="InterPro" id="IPR028082">
    <property type="entry name" value="Peripla_BP_I"/>
</dbReference>
<evidence type="ECO:0000256" key="2">
    <source>
        <dbReference type="ARBA" id="ARBA00023015"/>
    </source>
</evidence>
<accession>A0ABW6LGC5</accession>
<dbReference type="SMART" id="SM00354">
    <property type="entry name" value="HTH_LACI"/>
    <property type="match status" value="1"/>
</dbReference>
<dbReference type="RefSeq" id="WP_358289705.1">
    <property type="nucleotide sequence ID" value="NZ_JBEYGJ010000039.1"/>
</dbReference>
<keyword evidence="3 7" id="KW-0238">DNA-binding</keyword>
<dbReference type="SUPFAM" id="SSF53822">
    <property type="entry name" value="Periplasmic binding protein-like I"/>
    <property type="match status" value="1"/>
</dbReference>
<evidence type="ECO:0000256" key="4">
    <source>
        <dbReference type="ARBA" id="ARBA00023163"/>
    </source>
</evidence>
<protein>
    <submittedName>
        <fullName evidence="7">LacI family DNA-binding transcriptional regulator</fullName>
    </submittedName>
</protein>
<dbReference type="Pfam" id="PF13377">
    <property type="entry name" value="Peripla_BP_3"/>
    <property type="match status" value="1"/>
</dbReference>
<feature type="compositionally biased region" description="Gly residues" evidence="5">
    <location>
        <begin position="1"/>
        <end position="10"/>
    </location>
</feature>